<dbReference type="STRING" id="1313296.SAMN05661091_5418"/>
<name>A0A1X7HSL1_9BACL</name>
<evidence type="ECO:0000313" key="3">
    <source>
        <dbReference type="Proteomes" id="UP000192940"/>
    </source>
</evidence>
<evidence type="ECO:0000256" key="1">
    <source>
        <dbReference type="SAM" id="MobiDB-lite"/>
    </source>
</evidence>
<organism evidence="2 3">
    <name type="scientific">Paenibacillus uliginis N3/975</name>
    <dbReference type="NCBI Taxonomy" id="1313296"/>
    <lineage>
        <taxon>Bacteria</taxon>
        <taxon>Bacillati</taxon>
        <taxon>Bacillota</taxon>
        <taxon>Bacilli</taxon>
        <taxon>Bacillales</taxon>
        <taxon>Paenibacillaceae</taxon>
        <taxon>Paenibacillus</taxon>
    </lineage>
</organism>
<proteinExistence type="predicted"/>
<dbReference type="RefSeq" id="WP_208916031.1">
    <property type="nucleotide sequence ID" value="NZ_LT840184.1"/>
</dbReference>
<evidence type="ECO:0000313" key="2">
    <source>
        <dbReference type="EMBL" id="SMF91321.1"/>
    </source>
</evidence>
<dbReference type="Pfam" id="PF13826">
    <property type="entry name" value="Monooxy_af470-like"/>
    <property type="match status" value="1"/>
</dbReference>
<sequence length="172" mass="19705">MGKVIPGRYTAQMDGSFVVFIIGMRVNRLWAIHKWLPVFRAMGPMMRELYTNREIGFLDGSVHLSWRGVSLIQYWRSFEELEHYARHGDNHLKAWKNFNRSIGTDGTVGIYHETYMVQQGQHESVYNNMPIFGLAKAGHHIPATGRKETASRRLGRDSEPAVPTPPNPLQRG</sequence>
<feature type="compositionally biased region" description="Pro residues" evidence="1">
    <location>
        <begin position="162"/>
        <end position="172"/>
    </location>
</feature>
<feature type="compositionally biased region" description="Basic and acidic residues" evidence="1">
    <location>
        <begin position="145"/>
        <end position="159"/>
    </location>
</feature>
<reference evidence="2 3" key="1">
    <citation type="submission" date="2017-04" db="EMBL/GenBank/DDBJ databases">
        <authorList>
            <person name="Afonso C.L."/>
            <person name="Miller P.J."/>
            <person name="Scott M.A."/>
            <person name="Spackman E."/>
            <person name="Goraichik I."/>
            <person name="Dimitrov K.M."/>
            <person name="Suarez D.L."/>
            <person name="Swayne D.E."/>
        </authorList>
    </citation>
    <scope>NUCLEOTIDE SEQUENCE [LARGE SCALE GENOMIC DNA]</scope>
    <source>
        <strain evidence="2 3">N3/975</strain>
    </source>
</reference>
<accession>A0A1X7HSL1</accession>
<keyword evidence="3" id="KW-1185">Reference proteome</keyword>
<dbReference type="EMBL" id="LT840184">
    <property type="protein sequence ID" value="SMF91321.1"/>
    <property type="molecule type" value="Genomic_DNA"/>
</dbReference>
<feature type="region of interest" description="Disordered" evidence="1">
    <location>
        <begin position="142"/>
        <end position="172"/>
    </location>
</feature>
<dbReference type="AlphaFoldDB" id="A0A1X7HSL1"/>
<protein>
    <recommendedName>
        <fullName evidence="4">DUF4188 domain-containing protein</fullName>
    </recommendedName>
</protein>
<dbReference type="InterPro" id="IPR025444">
    <property type="entry name" value="Monooxy_af470"/>
</dbReference>
<evidence type="ECO:0008006" key="4">
    <source>
        <dbReference type="Google" id="ProtNLM"/>
    </source>
</evidence>
<gene>
    <name evidence="2" type="ORF">SAMN05661091_5418</name>
</gene>
<dbReference type="Proteomes" id="UP000192940">
    <property type="component" value="Chromosome I"/>
</dbReference>